<comment type="caution">
    <text evidence="1">The sequence shown here is derived from an EMBL/GenBank/DDBJ whole genome shotgun (WGS) entry which is preliminary data.</text>
</comment>
<dbReference type="AlphaFoldDB" id="A0A1F4XN13"/>
<evidence type="ECO:0000313" key="2">
    <source>
        <dbReference type="Proteomes" id="UP000177614"/>
    </source>
</evidence>
<sequence length="131" mass="14909">MTRSSFPPETVSDTPSEPAKLGKLEKEIAELKNFQECLMNINRTLLASFKTSRPDIFKLCLSLLIIVDNIIELERAYEKNKLSVEEKIQAKAYLAEAITTIEIFPCLDNDLLPLKHLAQKMQKTLFPPNLC</sequence>
<dbReference type="EMBL" id="MEWR01000006">
    <property type="protein sequence ID" value="OGC82473.1"/>
    <property type="molecule type" value="Genomic_DNA"/>
</dbReference>
<organism evidence="1 2">
    <name type="scientific">Candidatus Abawacabacteria bacterium RBG_16_42_10</name>
    <dbReference type="NCBI Taxonomy" id="1817814"/>
    <lineage>
        <taxon>Bacteria</taxon>
        <taxon>Candidatus Abawacaibacteriota</taxon>
    </lineage>
</organism>
<dbReference type="Proteomes" id="UP000177614">
    <property type="component" value="Unassembled WGS sequence"/>
</dbReference>
<evidence type="ECO:0000313" key="1">
    <source>
        <dbReference type="EMBL" id="OGC82473.1"/>
    </source>
</evidence>
<reference evidence="1 2" key="1">
    <citation type="journal article" date="2016" name="Nat. Commun.">
        <title>Thousands of microbial genomes shed light on interconnected biogeochemical processes in an aquifer system.</title>
        <authorList>
            <person name="Anantharaman K."/>
            <person name="Brown C.T."/>
            <person name="Hug L.A."/>
            <person name="Sharon I."/>
            <person name="Castelle C.J."/>
            <person name="Probst A.J."/>
            <person name="Thomas B.C."/>
            <person name="Singh A."/>
            <person name="Wilkins M.J."/>
            <person name="Karaoz U."/>
            <person name="Brodie E.L."/>
            <person name="Williams K.H."/>
            <person name="Hubbard S.S."/>
            <person name="Banfield J.F."/>
        </authorList>
    </citation>
    <scope>NUCLEOTIDE SEQUENCE [LARGE SCALE GENOMIC DNA]</scope>
</reference>
<gene>
    <name evidence="1" type="ORF">A2V81_00210</name>
</gene>
<accession>A0A1F4XN13</accession>
<protein>
    <submittedName>
        <fullName evidence="1">Uncharacterized protein</fullName>
    </submittedName>
</protein>
<proteinExistence type="predicted"/>
<name>A0A1F4XN13_9BACT</name>
<dbReference type="STRING" id="1817814.A2V81_00210"/>